<dbReference type="PANTHER" id="PTHR33571:SF14">
    <property type="entry name" value="PROTEIN ADENYLYLTRANSFERASE MJ0435-RELATED"/>
    <property type="match status" value="1"/>
</dbReference>
<evidence type="ECO:0000256" key="3">
    <source>
        <dbReference type="ARBA" id="ARBA00022679"/>
    </source>
</evidence>
<dbReference type="OrthoDB" id="9287at2157"/>
<sequence length="230" mass="26530">MKVATYGERRVVKYDENHWNLLKEKRKIAKELMETLEDFGIPSILYGSVARGDVKESSDVDIFIPLQIPSFKIELALSDFEILEKRIIQATPNHVVKGEFVLANANVSFPLAKMKDRELDFYKFGGAITLDELRNDKRVCGVDKRLVLIIPESFGHVEIPINELDKSEVAKILGVGVDIVEERIRVLERRREIGRTGVFLKEKVADFDSFEKFLEKISERNQLVRRRVKL</sequence>
<dbReference type="InterPro" id="IPR052038">
    <property type="entry name" value="Type-VII_TA_antitoxin"/>
</dbReference>
<keyword evidence="3" id="KW-0808">Transferase</keyword>
<evidence type="ECO:0000256" key="2">
    <source>
        <dbReference type="ARBA" id="ARBA00022649"/>
    </source>
</evidence>
<dbReference type="GO" id="GO:0070733">
    <property type="term" value="F:AMPylase activity"/>
    <property type="evidence" value="ECO:0007669"/>
    <property type="project" value="UniProtKB-EC"/>
</dbReference>
<evidence type="ECO:0000256" key="11">
    <source>
        <dbReference type="ARBA" id="ARBA00047518"/>
    </source>
</evidence>
<reference evidence="15" key="1">
    <citation type="submission" date="2010-02" db="EMBL/GenBank/DDBJ databases">
        <title>Complete sequence of Ferroglobus placidus DSM 10642.</title>
        <authorList>
            <consortium name="US DOE Joint Genome Institute"/>
            <person name="Lucas S."/>
            <person name="Copeland A."/>
            <person name="Lapidus A."/>
            <person name="Cheng J.-F."/>
            <person name="Bruce D."/>
            <person name="Goodwin L."/>
            <person name="Pitluck S."/>
            <person name="Saunders E."/>
            <person name="Brettin T."/>
            <person name="Detter J.C."/>
            <person name="Han C."/>
            <person name="Tapia R."/>
            <person name="Larimer F."/>
            <person name="Land M."/>
            <person name="Hauser L."/>
            <person name="Kyrpides N."/>
            <person name="Ivanova N."/>
            <person name="Holmes D."/>
            <person name="Lovley D."/>
            <person name="Kyrpides N."/>
            <person name="Anderson I.J."/>
            <person name="Woyke T."/>
        </authorList>
    </citation>
    <scope>NUCLEOTIDE SEQUENCE [LARGE SCALE GENOMIC DNA]</scope>
    <source>
        <strain evidence="15">DSM 10642 / AEDII12DO</strain>
    </source>
</reference>
<keyword evidence="8" id="KW-0460">Magnesium</keyword>
<dbReference type="PANTHER" id="PTHR33571">
    <property type="entry name" value="SSL8005 PROTEIN"/>
    <property type="match status" value="1"/>
</dbReference>
<organism evidence="14 15">
    <name type="scientific">Ferroglobus placidus (strain DSM 10642 / AEDII12DO)</name>
    <dbReference type="NCBI Taxonomy" id="589924"/>
    <lineage>
        <taxon>Archaea</taxon>
        <taxon>Methanobacteriati</taxon>
        <taxon>Methanobacteriota</taxon>
        <taxon>Archaeoglobi</taxon>
        <taxon>Archaeoglobales</taxon>
        <taxon>Archaeoglobaceae</taxon>
        <taxon>Ferroglobus</taxon>
    </lineage>
</organism>
<dbReference type="RefSeq" id="WP_012965381.1">
    <property type="nucleotide sequence ID" value="NC_013849.1"/>
</dbReference>
<dbReference type="AlphaFoldDB" id="D3RX25"/>
<accession>D3RX25</accession>
<dbReference type="GeneID" id="8778377"/>
<comment type="catalytic activity">
    <reaction evidence="11">
        <text>O-(5'-adenylyl)-L-tyrosyl-[protein] + ATP = O-[5'-(adenylyl-(5'-&gt;3')-adenylyl)]-L-tyrosyl-[protein] + diphosphate</text>
        <dbReference type="Rhea" id="RHEA:66528"/>
        <dbReference type="Rhea" id="RHEA-COMP:13846"/>
        <dbReference type="Rhea" id="RHEA-COMP:17046"/>
        <dbReference type="ChEBI" id="CHEBI:30616"/>
        <dbReference type="ChEBI" id="CHEBI:33019"/>
        <dbReference type="ChEBI" id="CHEBI:83624"/>
        <dbReference type="ChEBI" id="CHEBI:167160"/>
    </reaction>
</comment>
<dbReference type="Proteomes" id="UP000002613">
    <property type="component" value="Chromosome"/>
</dbReference>
<reference evidence="14 15" key="2">
    <citation type="journal article" date="2011" name="Stand. Genomic Sci.">
        <title>Complete genome sequence of Ferroglobus placidus AEDII12DO.</title>
        <authorList>
            <person name="Anderson I."/>
            <person name="Risso C."/>
            <person name="Holmes D."/>
            <person name="Lucas S."/>
            <person name="Copeland A."/>
            <person name="Lapidus A."/>
            <person name="Cheng J.F."/>
            <person name="Bruce D."/>
            <person name="Goodwin L."/>
            <person name="Pitluck S."/>
            <person name="Saunders E."/>
            <person name="Brettin T."/>
            <person name="Detter J.C."/>
            <person name="Han C."/>
            <person name="Tapia R."/>
            <person name="Larimer F."/>
            <person name="Land M."/>
            <person name="Hauser L."/>
            <person name="Woyke T."/>
            <person name="Lovley D."/>
            <person name="Kyrpides N."/>
            <person name="Ivanova N."/>
        </authorList>
    </citation>
    <scope>NUCLEOTIDE SEQUENCE [LARGE SCALE GENOMIC DNA]</scope>
    <source>
        <strain evidence="15">DSM 10642 / AEDII12DO</strain>
    </source>
</reference>
<proteinExistence type="inferred from homology"/>
<comment type="cofactor">
    <cofactor evidence="1">
        <name>Mg(2+)</name>
        <dbReference type="ChEBI" id="CHEBI:18420"/>
    </cofactor>
</comment>
<evidence type="ECO:0000313" key="14">
    <source>
        <dbReference type="EMBL" id="ADC65038.1"/>
    </source>
</evidence>
<dbReference type="Pfam" id="PF01909">
    <property type="entry name" value="NTP_transf_2"/>
    <property type="match status" value="1"/>
</dbReference>
<protein>
    <recommendedName>
        <fullName evidence="9">protein adenylyltransferase</fullName>
        <ecNumber evidence="9">2.7.7.108</ecNumber>
    </recommendedName>
</protein>
<dbReference type="InterPro" id="IPR043519">
    <property type="entry name" value="NT_sf"/>
</dbReference>
<evidence type="ECO:0000256" key="7">
    <source>
        <dbReference type="ARBA" id="ARBA00022840"/>
    </source>
</evidence>
<evidence type="ECO:0000256" key="4">
    <source>
        <dbReference type="ARBA" id="ARBA00022695"/>
    </source>
</evidence>
<dbReference type="PIRSF" id="PIRSF005928">
    <property type="entry name" value="Nucleotidltrnsf"/>
    <property type="match status" value="1"/>
</dbReference>
<dbReference type="SUPFAM" id="SSF81301">
    <property type="entry name" value="Nucleotidyltransferase"/>
    <property type="match status" value="1"/>
</dbReference>
<keyword evidence="2" id="KW-1277">Toxin-antitoxin system</keyword>
<evidence type="ECO:0000256" key="6">
    <source>
        <dbReference type="ARBA" id="ARBA00022741"/>
    </source>
</evidence>
<dbReference type="InterPro" id="IPR002934">
    <property type="entry name" value="Polymerase_NTP_transf_dom"/>
</dbReference>
<dbReference type="KEGG" id="fpl:Ferp_0870"/>
<dbReference type="InterPro" id="IPR009185">
    <property type="entry name" value="Nucleotidl_trans"/>
</dbReference>
<feature type="domain" description="Polymerase nucleotidyl transferase" evidence="13">
    <location>
        <begin position="27"/>
        <end position="101"/>
    </location>
</feature>
<comment type="similarity">
    <text evidence="10">Belongs to the MntA antitoxin family.</text>
</comment>
<evidence type="ECO:0000313" key="15">
    <source>
        <dbReference type="Proteomes" id="UP000002613"/>
    </source>
</evidence>
<dbReference type="EMBL" id="CP001899">
    <property type="protein sequence ID" value="ADC65038.1"/>
    <property type="molecule type" value="Genomic_DNA"/>
</dbReference>
<keyword evidence="7" id="KW-0067">ATP-binding</keyword>
<comment type="catalytic activity">
    <reaction evidence="12">
        <text>L-tyrosyl-[protein] + ATP = O-(5'-adenylyl)-L-tyrosyl-[protein] + diphosphate</text>
        <dbReference type="Rhea" id="RHEA:54288"/>
        <dbReference type="Rhea" id="RHEA-COMP:10136"/>
        <dbReference type="Rhea" id="RHEA-COMP:13846"/>
        <dbReference type="ChEBI" id="CHEBI:30616"/>
        <dbReference type="ChEBI" id="CHEBI:33019"/>
        <dbReference type="ChEBI" id="CHEBI:46858"/>
        <dbReference type="ChEBI" id="CHEBI:83624"/>
        <dbReference type="EC" id="2.7.7.108"/>
    </reaction>
</comment>
<evidence type="ECO:0000256" key="12">
    <source>
        <dbReference type="ARBA" id="ARBA00048696"/>
    </source>
</evidence>
<dbReference type="Gene3D" id="3.30.460.10">
    <property type="entry name" value="Beta Polymerase, domain 2"/>
    <property type="match status" value="1"/>
</dbReference>
<dbReference type="HOGENOM" id="CLU_1217517_0_0_2"/>
<dbReference type="EC" id="2.7.7.108" evidence="9"/>
<keyword evidence="6" id="KW-0547">Nucleotide-binding</keyword>
<evidence type="ECO:0000259" key="13">
    <source>
        <dbReference type="Pfam" id="PF01909"/>
    </source>
</evidence>
<dbReference type="GO" id="GO:0005524">
    <property type="term" value="F:ATP binding"/>
    <property type="evidence" value="ECO:0007669"/>
    <property type="project" value="UniProtKB-KW"/>
</dbReference>
<keyword evidence="5" id="KW-0479">Metal-binding</keyword>
<gene>
    <name evidence="14" type="ordered locus">Ferp_0870</name>
</gene>
<evidence type="ECO:0000256" key="10">
    <source>
        <dbReference type="ARBA" id="ARBA00038276"/>
    </source>
</evidence>
<evidence type="ECO:0000256" key="1">
    <source>
        <dbReference type="ARBA" id="ARBA00001946"/>
    </source>
</evidence>
<keyword evidence="15" id="KW-1185">Reference proteome</keyword>
<dbReference type="GO" id="GO:0046872">
    <property type="term" value="F:metal ion binding"/>
    <property type="evidence" value="ECO:0007669"/>
    <property type="project" value="UniProtKB-KW"/>
</dbReference>
<evidence type="ECO:0000256" key="8">
    <source>
        <dbReference type="ARBA" id="ARBA00022842"/>
    </source>
</evidence>
<dbReference type="STRING" id="589924.Ferp_0870"/>
<keyword evidence="4" id="KW-0548">Nucleotidyltransferase</keyword>
<dbReference type="PaxDb" id="589924-Ferp_0870"/>
<evidence type="ECO:0000256" key="9">
    <source>
        <dbReference type="ARBA" id="ARBA00034531"/>
    </source>
</evidence>
<evidence type="ECO:0000256" key="5">
    <source>
        <dbReference type="ARBA" id="ARBA00022723"/>
    </source>
</evidence>
<dbReference type="eggNOG" id="arCOG04066">
    <property type="taxonomic scope" value="Archaea"/>
</dbReference>
<name>D3RX25_FERPA</name>